<gene>
    <name evidence="1" type="ORF">ACFR99_18840</name>
</gene>
<dbReference type="RefSeq" id="WP_390290795.1">
    <property type="nucleotide sequence ID" value="NZ_JBHUDI010000011.1"/>
</dbReference>
<organism evidence="1 2">
    <name type="scientific">Haloarchaeobius amylolyticus</name>
    <dbReference type="NCBI Taxonomy" id="1198296"/>
    <lineage>
        <taxon>Archaea</taxon>
        <taxon>Methanobacteriati</taxon>
        <taxon>Methanobacteriota</taxon>
        <taxon>Stenosarchaea group</taxon>
        <taxon>Halobacteria</taxon>
        <taxon>Halobacteriales</taxon>
        <taxon>Halorubellaceae</taxon>
        <taxon>Haloarchaeobius</taxon>
    </lineage>
</organism>
<proteinExistence type="predicted"/>
<dbReference type="Proteomes" id="UP001597076">
    <property type="component" value="Unassembled WGS sequence"/>
</dbReference>
<comment type="caution">
    <text evidence="1">The sequence shown here is derived from an EMBL/GenBank/DDBJ whole genome shotgun (WGS) entry which is preliminary data.</text>
</comment>
<evidence type="ECO:0000313" key="1">
    <source>
        <dbReference type="EMBL" id="MFD1565591.1"/>
    </source>
</evidence>
<protein>
    <submittedName>
        <fullName evidence="1">Uncharacterized protein</fullName>
    </submittedName>
</protein>
<name>A0ABD6BKV4_9EURY</name>
<dbReference type="EMBL" id="JBHUDI010000011">
    <property type="protein sequence ID" value="MFD1565591.1"/>
    <property type="molecule type" value="Genomic_DNA"/>
</dbReference>
<accession>A0ABD6BKV4</accession>
<reference evidence="1 2" key="1">
    <citation type="journal article" date="2019" name="Int. J. Syst. Evol. Microbiol.">
        <title>The Global Catalogue of Microorganisms (GCM) 10K type strain sequencing project: providing services to taxonomists for standard genome sequencing and annotation.</title>
        <authorList>
            <consortium name="The Broad Institute Genomics Platform"/>
            <consortium name="The Broad Institute Genome Sequencing Center for Infectious Disease"/>
            <person name="Wu L."/>
            <person name="Ma J."/>
        </authorList>
    </citation>
    <scope>NUCLEOTIDE SEQUENCE [LARGE SCALE GENOMIC DNA]</scope>
    <source>
        <strain evidence="1 2">CGMCC 1.12230</strain>
    </source>
</reference>
<dbReference type="AlphaFoldDB" id="A0ABD6BKV4"/>
<sequence>MYNEDWEDVMTADSMDEKISAFADLAQGRAENREQPIEDVVHNLTHQSYLEKHTTSDILTELAELESLYPDAMYDGEANDHIMTYLDDTSDFEYWYDYAYLSLAAGLEWAVLTEIQE</sequence>
<keyword evidence="2" id="KW-1185">Reference proteome</keyword>
<evidence type="ECO:0000313" key="2">
    <source>
        <dbReference type="Proteomes" id="UP001597076"/>
    </source>
</evidence>